<dbReference type="RefSeq" id="WP_106530254.1">
    <property type="nucleotide sequence ID" value="NZ_PYAW01000005.1"/>
</dbReference>
<protein>
    <submittedName>
        <fullName evidence="4">FecR family protein</fullName>
    </submittedName>
</protein>
<dbReference type="AlphaFoldDB" id="A0A2P8HF20"/>
<dbReference type="InterPro" id="IPR006860">
    <property type="entry name" value="FecR"/>
</dbReference>
<feature type="domain" description="Protein FecR C-terminal" evidence="3">
    <location>
        <begin position="285"/>
        <end position="346"/>
    </location>
</feature>
<keyword evidence="1" id="KW-0812">Transmembrane</keyword>
<dbReference type="Pfam" id="PF16344">
    <property type="entry name" value="FecR_C"/>
    <property type="match status" value="1"/>
</dbReference>
<keyword evidence="1" id="KW-1133">Transmembrane helix</keyword>
<dbReference type="Proteomes" id="UP000240971">
    <property type="component" value="Unassembled WGS sequence"/>
</dbReference>
<dbReference type="PIRSF" id="PIRSF018266">
    <property type="entry name" value="FecR"/>
    <property type="match status" value="1"/>
</dbReference>
<dbReference type="FunFam" id="2.60.120.1440:FF:000001">
    <property type="entry name" value="Putative anti-sigma factor"/>
    <property type="match status" value="1"/>
</dbReference>
<evidence type="ECO:0000313" key="4">
    <source>
        <dbReference type="EMBL" id="PSL44819.1"/>
    </source>
</evidence>
<name>A0A2P8HF20_CHINA</name>
<feature type="domain" description="FecR protein" evidence="2">
    <location>
        <begin position="123"/>
        <end position="219"/>
    </location>
</feature>
<organism evidence="4 5">
    <name type="scientific">Chitinophaga niastensis</name>
    <dbReference type="NCBI Taxonomy" id="536980"/>
    <lineage>
        <taxon>Bacteria</taxon>
        <taxon>Pseudomonadati</taxon>
        <taxon>Bacteroidota</taxon>
        <taxon>Chitinophagia</taxon>
        <taxon>Chitinophagales</taxon>
        <taxon>Chitinophagaceae</taxon>
        <taxon>Chitinophaga</taxon>
    </lineage>
</organism>
<evidence type="ECO:0000313" key="5">
    <source>
        <dbReference type="Proteomes" id="UP000240971"/>
    </source>
</evidence>
<evidence type="ECO:0000259" key="3">
    <source>
        <dbReference type="Pfam" id="PF16344"/>
    </source>
</evidence>
<dbReference type="Gene3D" id="3.55.50.30">
    <property type="match status" value="1"/>
</dbReference>
<reference evidence="4 5" key="1">
    <citation type="submission" date="2018-03" db="EMBL/GenBank/DDBJ databases">
        <title>Genomic Encyclopedia of Archaeal and Bacterial Type Strains, Phase II (KMG-II): from individual species to whole genera.</title>
        <authorList>
            <person name="Goeker M."/>
        </authorList>
    </citation>
    <scope>NUCLEOTIDE SEQUENCE [LARGE SCALE GENOMIC DNA]</scope>
    <source>
        <strain evidence="4 5">DSM 24859</strain>
    </source>
</reference>
<dbReference type="OrthoDB" id="1523735at2"/>
<dbReference type="Gene3D" id="2.60.120.1440">
    <property type="match status" value="1"/>
</dbReference>
<dbReference type="GO" id="GO:0016989">
    <property type="term" value="F:sigma factor antagonist activity"/>
    <property type="evidence" value="ECO:0007669"/>
    <property type="project" value="TreeGrafter"/>
</dbReference>
<evidence type="ECO:0000259" key="2">
    <source>
        <dbReference type="Pfam" id="PF04773"/>
    </source>
</evidence>
<keyword evidence="1" id="KW-0472">Membrane</keyword>
<dbReference type="Pfam" id="PF04773">
    <property type="entry name" value="FecR"/>
    <property type="match status" value="1"/>
</dbReference>
<dbReference type="EMBL" id="PYAW01000005">
    <property type="protein sequence ID" value="PSL44819.1"/>
    <property type="molecule type" value="Genomic_DNA"/>
</dbReference>
<keyword evidence="5" id="KW-1185">Reference proteome</keyword>
<comment type="caution">
    <text evidence="4">The sequence shown here is derived from an EMBL/GenBank/DDBJ whole genome shotgun (WGS) entry which is preliminary data.</text>
</comment>
<feature type="transmembrane region" description="Helical" evidence="1">
    <location>
        <begin position="89"/>
        <end position="111"/>
    </location>
</feature>
<sequence>MDQEKLYALLAREMAGVLTEEEATVLQQLLQQYPDASYIREVFARNWVPVGKQYNTQQAQLLLEKHQLRMQEVISTADDTALPAKRPLWLLYTGIAASILTILFVGGHWFLSKKSNAPKELAQLVTARGTRSQLLLPDGSRVWLNAGSKLDYPKQFAKNTPREVTLEGEAFFIVTADASRPFKVHTSAFHIRVLGTSFNVRAYPGEDSAVASLVQGSVEVMLDEAGQQVVALRPNEKLTVPVHPPTLNNSTTTTASPQQVMPVYRSKLTPVQDSIITETAWVQNKLAFKHLELEKVAALLDQWYGVEIGFENDSKKQLYFTGVFETESLEQILDALETTLSFKWTKDAAGKIWIE</sequence>
<proteinExistence type="predicted"/>
<dbReference type="PANTHER" id="PTHR30273:SF2">
    <property type="entry name" value="PROTEIN FECR"/>
    <property type="match status" value="1"/>
</dbReference>
<dbReference type="InterPro" id="IPR012373">
    <property type="entry name" value="Ferrdict_sens_TM"/>
</dbReference>
<dbReference type="PANTHER" id="PTHR30273">
    <property type="entry name" value="PERIPLASMIC SIGNAL SENSOR AND SIGMA FACTOR ACTIVATOR FECR-RELATED"/>
    <property type="match status" value="1"/>
</dbReference>
<dbReference type="InterPro" id="IPR032508">
    <property type="entry name" value="FecR_C"/>
</dbReference>
<accession>A0A2P8HF20</accession>
<gene>
    <name evidence="4" type="ORF">CLV51_105191</name>
</gene>
<evidence type="ECO:0000256" key="1">
    <source>
        <dbReference type="SAM" id="Phobius"/>
    </source>
</evidence>